<sequence length="81" mass="8904">MGGMMNTQERGKVEAKVEICPGLIKAWMKGGRGGEVEGRDEGRGRVKKWSGSKKGVELEESSLTNGLYFCFSDTQSRDFGQ</sequence>
<protein>
    <submittedName>
        <fullName evidence="2">Uncharacterized protein</fullName>
    </submittedName>
</protein>
<organism evidence="2 3">
    <name type="scientific">Pogonophryne albipinna</name>
    <dbReference type="NCBI Taxonomy" id="1090488"/>
    <lineage>
        <taxon>Eukaryota</taxon>
        <taxon>Metazoa</taxon>
        <taxon>Chordata</taxon>
        <taxon>Craniata</taxon>
        <taxon>Vertebrata</taxon>
        <taxon>Euteleostomi</taxon>
        <taxon>Actinopterygii</taxon>
        <taxon>Neopterygii</taxon>
        <taxon>Teleostei</taxon>
        <taxon>Neoteleostei</taxon>
        <taxon>Acanthomorphata</taxon>
        <taxon>Eupercaria</taxon>
        <taxon>Perciformes</taxon>
        <taxon>Notothenioidei</taxon>
        <taxon>Pogonophryne</taxon>
    </lineage>
</organism>
<proteinExistence type="predicted"/>
<gene>
    <name evidence="2" type="ORF">JOQ06_013029</name>
</gene>
<dbReference type="AlphaFoldDB" id="A0AAD6BI72"/>
<feature type="compositionally biased region" description="Basic and acidic residues" evidence="1">
    <location>
        <begin position="32"/>
        <end position="44"/>
    </location>
</feature>
<evidence type="ECO:0000256" key="1">
    <source>
        <dbReference type="SAM" id="MobiDB-lite"/>
    </source>
</evidence>
<accession>A0AAD6BI72</accession>
<evidence type="ECO:0000313" key="3">
    <source>
        <dbReference type="Proteomes" id="UP001219934"/>
    </source>
</evidence>
<feature type="region of interest" description="Disordered" evidence="1">
    <location>
        <begin position="31"/>
        <end position="51"/>
    </location>
</feature>
<name>A0AAD6BI72_9TELE</name>
<evidence type="ECO:0000313" key="2">
    <source>
        <dbReference type="EMBL" id="KAJ4944486.1"/>
    </source>
</evidence>
<dbReference type="EMBL" id="JAPTMU010000004">
    <property type="protein sequence ID" value="KAJ4944486.1"/>
    <property type="molecule type" value="Genomic_DNA"/>
</dbReference>
<comment type="caution">
    <text evidence="2">The sequence shown here is derived from an EMBL/GenBank/DDBJ whole genome shotgun (WGS) entry which is preliminary data.</text>
</comment>
<keyword evidence="3" id="KW-1185">Reference proteome</keyword>
<reference evidence="2" key="1">
    <citation type="submission" date="2022-11" db="EMBL/GenBank/DDBJ databases">
        <title>Chromosome-level genome of Pogonophryne albipinna.</title>
        <authorList>
            <person name="Jo E."/>
        </authorList>
    </citation>
    <scope>NUCLEOTIDE SEQUENCE</scope>
    <source>
        <strain evidence="2">SGF0006</strain>
        <tissue evidence="2">Muscle</tissue>
    </source>
</reference>
<dbReference type="Proteomes" id="UP001219934">
    <property type="component" value="Unassembled WGS sequence"/>
</dbReference>